<dbReference type="Pfam" id="PF05569">
    <property type="entry name" value="Peptidase_M56"/>
    <property type="match status" value="1"/>
</dbReference>
<feature type="domain" description="Peptidase M56" evidence="3">
    <location>
        <begin position="27"/>
        <end position="261"/>
    </location>
</feature>
<reference evidence="5" key="1">
    <citation type="submission" date="2021-03" db="EMBL/GenBank/DDBJ databases">
        <title>Genome of Cognatishimia sp. F0-27.</title>
        <authorList>
            <person name="Ping X."/>
        </authorList>
    </citation>
    <scope>NUCLEOTIDE SEQUENCE [LARGE SCALE GENOMIC DNA]</scope>
    <source>
        <strain evidence="5">E313</strain>
    </source>
</reference>
<keyword evidence="1" id="KW-0472">Membrane</keyword>
<dbReference type="EMBL" id="JAFMPT010000001">
    <property type="protein sequence ID" value="MCC1483074.1"/>
    <property type="molecule type" value="Genomic_DNA"/>
</dbReference>
<dbReference type="SUPFAM" id="SSF74653">
    <property type="entry name" value="TolA/TonB C-terminal domain"/>
    <property type="match status" value="1"/>
</dbReference>
<keyword evidence="5" id="KW-1185">Reference proteome</keyword>
<feature type="transmembrane region" description="Helical" evidence="1">
    <location>
        <begin position="102"/>
        <end position="123"/>
    </location>
</feature>
<dbReference type="InterPro" id="IPR052173">
    <property type="entry name" value="Beta-lactam_resp_regulator"/>
</dbReference>
<dbReference type="Gene3D" id="3.30.1150.10">
    <property type="match status" value="1"/>
</dbReference>
<proteinExistence type="predicted"/>
<name>A0ABS8EIQ4_9FLAO</name>
<dbReference type="InterPro" id="IPR008756">
    <property type="entry name" value="Peptidase_M56"/>
</dbReference>
<dbReference type="Pfam" id="PF03544">
    <property type="entry name" value="TonB_C"/>
    <property type="match status" value="1"/>
</dbReference>
<dbReference type="PANTHER" id="PTHR34978:SF3">
    <property type="entry name" value="SLR0241 PROTEIN"/>
    <property type="match status" value="1"/>
</dbReference>
<evidence type="ECO:0000313" key="4">
    <source>
        <dbReference type="EMBL" id="MCC1483074.1"/>
    </source>
</evidence>
<evidence type="ECO:0000259" key="2">
    <source>
        <dbReference type="Pfam" id="PF03544"/>
    </source>
</evidence>
<feature type="transmembrane region" description="Helical" evidence="1">
    <location>
        <begin position="6"/>
        <end position="22"/>
    </location>
</feature>
<keyword evidence="1" id="KW-1133">Transmembrane helix</keyword>
<evidence type="ECO:0000313" key="5">
    <source>
        <dbReference type="Proteomes" id="UP000778797"/>
    </source>
</evidence>
<evidence type="ECO:0000259" key="3">
    <source>
        <dbReference type="Pfam" id="PF05569"/>
    </source>
</evidence>
<gene>
    <name evidence="4" type="ORF">J1C55_00600</name>
</gene>
<dbReference type="CDD" id="cd07341">
    <property type="entry name" value="M56_BlaR1_MecR1_like"/>
    <property type="match status" value="1"/>
</dbReference>
<dbReference type="InterPro" id="IPR037682">
    <property type="entry name" value="TonB_C"/>
</dbReference>
<dbReference type="PANTHER" id="PTHR34978">
    <property type="entry name" value="POSSIBLE SENSOR-TRANSDUCER PROTEIN BLAR"/>
    <property type="match status" value="1"/>
</dbReference>
<protein>
    <submittedName>
        <fullName evidence="4">Energy transducer TonB</fullName>
    </submittedName>
</protein>
<keyword evidence="1" id="KW-0812">Transmembrane</keyword>
<evidence type="ECO:0000256" key="1">
    <source>
        <dbReference type="SAM" id="Phobius"/>
    </source>
</evidence>
<comment type="caution">
    <text evidence="4">The sequence shown here is derived from an EMBL/GenBank/DDBJ whole genome shotgun (WGS) entry which is preliminary data.</text>
</comment>
<dbReference type="Proteomes" id="UP000778797">
    <property type="component" value="Unassembled WGS sequence"/>
</dbReference>
<reference evidence="5" key="2">
    <citation type="submission" date="2023-07" db="EMBL/GenBank/DDBJ databases">
        <title>Genome of Winogradskyella sp. E313.</title>
        <authorList>
            <person name="Zhou Y."/>
        </authorList>
    </citation>
    <scope>NUCLEOTIDE SEQUENCE [LARGE SCALE GENOMIC DNA]</scope>
    <source>
        <strain evidence="5">E313</strain>
    </source>
</reference>
<accession>A0ABS8EIQ4</accession>
<dbReference type="RefSeq" id="WP_227475490.1">
    <property type="nucleotide sequence ID" value="NZ_JAFMPT010000001.1"/>
</dbReference>
<feature type="transmembrane region" description="Helical" evidence="1">
    <location>
        <begin position="271"/>
        <end position="288"/>
    </location>
</feature>
<sequence length="533" mass="61411">MLHYILQVTAFQVFFLLVYDLFLKRETFFNWNRFYLLGTATLSLILPFIKLNAIKALTPKDFVINLPEVVIGKITPTVYQAEVADLAGITLAQPQTPLWQTLLWVGVIIAALIFVFKIIKLYLLRFKNPRRWRDNVLVVNLLNSKLAFSFFNNIFIGDKIGKEEQPMVLKHELVHVKEMHTIDLLFFETLKILMWFNPLVYMYQNRIKTLHEYIADAKAVKQNNKVEYYQSLLNQVFETNNLSFTNTFFNKTLIKKRIAMLQKSKSKQIKLLKYALLIPVIFGMLFYVSCTKEIGNNPENEVIDINELSYSIPLLSEEPIELSFEIQSKKDAYEAFLETNYSEYVSWAEVNKDQNNITFSIHPIGEKLPENVAEIAVNSFKKEKGMKTYMRLFWDEGNLKNAQKNSGEAYDDNIEVPFSVIENVPVFPGCEGVATEKDRKKCMSESIAKLINKKFNTELAANLGLTGRQVIRCAFKIDKEGNIVEILARAPHEGLAEEAERVLNLLPKMQPGKQKGKTVTVPYALPIVFQIQE</sequence>
<organism evidence="4 5">
    <name type="scientific">Winogradskyella immobilis</name>
    <dbReference type="NCBI Taxonomy" id="2816852"/>
    <lineage>
        <taxon>Bacteria</taxon>
        <taxon>Pseudomonadati</taxon>
        <taxon>Bacteroidota</taxon>
        <taxon>Flavobacteriia</taxon>
        <taxon>Flavobacteriales</taxon>
        <taxon>Flavobacteriaceae</taxon>
        <taxon>Winogradskyella</taxon>
    </lineage>
</organism>
<feature type="transmembrane region" description="Helical" evidence="1">
    <location>
        <begin position="34"/>
        <end position="54"/>
    </location>
</feature>
<feature type="domain" description="TonB C-terminal" evidence="2">
    <location>
        <begin position="459"/>
        <end position="530"/>
    </location>
</feature>